<dbReference type="EMBL" id="JAMSHJ010000001">
    <property type="protein sequence ID" value="KAI5446026.1"/>
    <property type="molecule type" value="Genomic_DNA"/>
</dbReference>
<evidence type="ECO:0000256" key="6">
    <source>
        <dbReference type="ARBA" id="ARBA00022729"/>
    </source>
</evidence>
<evidence type="ECO:0000256" key="9">
    <source>
        <dbReference type="RuleBase" id="RU367109"/>
    </source>
</evidence>
<protein>
    <recommendedName>
        <fullName evidence="9">Defensin-like protein</fullName>
    </recommendedName>
</protein>
<evidence type="ECO:0000256" key="5">
    <source>
        <dbReference type="ARBA" id="ARBA00022577"/>
    </source>
</evidence>
<dbReference type="GO" id="GO:0031640">
    <property type="term" value="P:killing of cells of another organism"/>
    <property type="evidence" value="ECO:0007669"/>
    <property type="project" value="UniProtKB-UniRule"/>
</dbReference>
<keyword evidence="6 9" id="KW-0732">Signal</keyword>
<evidence type="ECO:0000256" key="1">
    <source>
        <dbReference type="ARBA" id="ARBA00004613"/>
    </source>
</evidence>
<keyword evidence="8" id="KW-1015">Disulfide bond</keyword>
<evidence type="ECO:0000256" key="4">
    <source>
        <dbReference type="ARBA" id="ARBA00022529"/>
    </source>
</evidence>
<comment type="subcellular location">
    <subcellularLocation>
        <location evidence="1 9">Secreted</location>
    </subcellularLocation>
</comment>
<keyword evidence="3 9" id="KW-0964">Secreted</keyword>
<sequence length="127" mass="13845">MSQSFCFFAVLVLVLAVQIIEIECGECSQIMGKCGEAEDCTTRCSFYASGVHVLKASCSFLNLCTCTFDRPLPKLAAPPCLIGLGVCSNEHNYEWCQKECLSKYPKSGIGACVQEFGQNICVCVYNS</sequence>
<evidence type="ECO:0000256" key="3">
    <source>
        <dbReference type="ARBA" id="ARBA00022525"/>
    </source>
</evidence>
<evidence type="ECO:0000313" key="10">
    <source>
        <dbReference type="EMBL" id="KAI5446026.1"/>
    </source>
</evidence>
<keyword evidence="7 9" id="KW-0611">Plant defense</keyword>
<name>A0A9D5GYK8_PEA</name>
<comment type="caution">
    <text evidence="10">The sequence shown here is derived from an EMBL/GenBank/DDBJ whole genome shotgun (WGS) entry which is preliminary data.</text>
</comment>
<evidence type="ECO:0000256" key="2">
    <source>
        <dbReference type="ARBA" id="ARBA00006722"/>
    </source>
</evidence>
<keyword evidence="11" id="KW-1185">Reference proteome</keyword>
<dbReference type="GO" id="GO:0005576">
    <property type="term" value="C:extracellular region"/>
    <property type="evidence" value="ECO:0007669"/>
    <property type="project" value="UniProtKB-SubCell"/>
</dbReference>
<dbReference type="Gramene" id="Psat01G0402700-T1">
    <property type="protein sequence ID" value="KAI5446026.1"/>
    <property type="gene ID" value="KIW84_014027"/>
</dbReference>
<organism evidence="10 11">
    <name type="scientific">Pisum sativum</name>
    <name type="common">Garden pea</name>
    <name type="synonym">Lathyrus oleraceus</name>
    <dbReference type="NCBI Taxonomy" id="3888"/>
    <lineage>
        <taxon>Eukaryota</taxon>
        <taxon>Viridiplantae</taxon>
        <taxon>Streptophyta</taxon>
        <taxon>Embryophyta</taxon>
        <taxon>Tracheophyta</taxon>
        <taxon>Spermatophyta</taxon>
        <taxon>Magnoliopsida</taxon>
        <taxon>eudicotyledons</taxon>
        <taxon>Gunneridae</taxon>
        <taxon>Pentapetalae</taxon>
        <taxon>rosids</taxon>
        <taxon>fabids</taxon>
        <taxon>Fabales</taxon>
        <taxon>Fabaceae</taxon>
        <taxon>Papilionoideae</taxon>
        <taxon>50 kb inversion clade</taxon>
        <taxon>NPAAA clade</taxon>
        <taxon>Hologalegina</taxon>
        <taxon>IRL clade</taxon>
        <taxon>Fabeae</taxon>
        <taxon>Lathyrus</taxon>
    </lineage>
</organism>
<evidence type="ECO:0000256" key="7">
    <source>
        <dbReference type="ARBA" id="ARBA00022821"/>
    </source>
</evidence>
<evidence type="ECO:0000313" key="11">
    <source>
        <dbReference type="Proteomes" id="UP001058974"/>
    </source>
</evidence>
<dbReference type="AlphaFoldDB" id="A0A9D5GYK8"/>
<dbReference type="GO" id="GO:0050832">
    <property type="term" value="P:defense response to fungus"/>
    <property type="evidence" value="ECO:0007669"/>
    <property type="project" value="UniProtKB-UniRule"/>
</dbReference>
<accession>A0A9D5GYK8</accession>
<gene>
    <name evidence="10" type="ORF">KIW84_014027</name>
</gene>
<feature type="chain" id="PRO_5039741564" description="Defensin-like protein" evidence="9">
    <location>
        <begin position="17"/>
        <end position="127"/>
    </location>
</feature>
<keyword evidence="5 9" id="KW-0295">Fungicide</keyword>
<evidence type="ECO:0000256" key="8">
    <source>
        <dbReference type="ARBA" id="ARBA00023157"/>
    </source>
</evidence>
<dbReference type="PANTHER" id="PTHR36788:SF2">
    <property type="entry name" value="DEFENSIN-LIKE PROTEIN 183"/>
    <property type="match status" value="1"/>
</dbReference>
<keyword evidence="4 9" id="KW-0929">Antimicrobial</keyword>
<dbReference type="PANTHER" id="PTHR36788">
    <property type="entry name" value="DEFENSIN-LIKE PROTEIN 183"/>
    <property type="match status" value="1"/>
</dbReference>
<dbReference type="Proteomes" id="UP001058974">
    <property type="component" value="Chromosome 1"/>
</dbReference>
<dbReference type="InterPro" id="IPR039641">
    <property type="entry name" value="LCR"/>
</dbReference>
<feature type="signal peptide" evidence="9">
    <location>
        <begin position="1"/>
        <end position="16"/>
    </location>
</feature>
<proteinExistence type="inferred from homology"/>
<reference evidence="10 11" key="1">
    <citation type="journal article" date="2022" name="Nat. Genet.">
        <title>Improved pea reference genome and pan-genome highlight genomic features and evolutionary characteristics.</title>
        <authorList>
            <person name="Yang T."/>
            <person name="Liu R."/>
            <person name="Luo Y."/>
            <person name="Hu S."/>
            <person name="Wang D."/>
            <person name="Wang C."/>
            <person name="Pandey M.K."/>
            <person name="Ge S."/>
            <person name="Xu Q."/>
            <person name="Li N."/>
            <person name="Li G."/>
            <person name="Huang Y."/>
            <person name="Saxena R.K."/>
            <person name="Ji Y."/>
            <person name="Li M."/>
            <person name="Yan X."/>
            <person name="He Y."/>
            <person name="Liu Y."/>
            <person name="Wang X."/>
            <person name="Xiang C."/>
            <person name="Varshney R.K."/>
            <person name="Ding H."/>
            <person name="Gao S."/>
            <person name="Zong X."/>
        </authorList>
    </citation>
    <scope>NUCLEOTIDE SEQUENCE [LARGE SCALE GENOMIC DNA]</scope>
    <source>
        <strain evidence="10 11">cv. Zhongwan 6</strain>
    </source>
</reference>
<comment type="similarity">
    <text evidence="2 9">Belongs to the DEFL family.</text>
</comment>